<comment type="caution">
    <text evidence="3">The sequence shown here is derived from an EMBL/GenBank/DDBJ whole genome shotgun (WGS) entry which is preliminary data.</text>
</comment>
<dbReference type="Gene3D" id="1.10.10.1450">
    <property type="match status" value="1"/>
</dbReference>
<organism evidence="3 4">
    <name type="scientific">Aromia moschata</name>
    <dbReference type="NCBI Taxonomy" id="1265417"/>
    <lineage>
        <taxon>Eukaryota</taxon>
        <taxon>Metazoa</taxon>
        <taxon>Ecdysozoa</taxon>
        <taxon>Arthropoda</taxon>
        <taxon>Hexapoda</taxon>
        <taxon>Insecta</taxon>
        <taxon>Pterygota</taxon>
        <taxon>Neoptera</taxon>
        <taxon>Endopterygota</taxon>
        <taxon>Coleoptera</taxon>
        <taxon>Polyphaga</taxon>
        <taxon>Cucujiformia</taxon>
        <taxon>Chrysomeloidea</taxon>
        <taxon>Cerambycidae</taxon>
        <taxon>Cerambycinae</taxon>
        <taxon>Callichromatini</taxon>
        <taxon>Aromia</taxon>
    </lineage>
</organism>
<gene>
    <name evidence="3" type="ORF">NQ318_002121</name>
</gene>
<reference evidence="3" key="1">
    <citation type="journal article" date="2023" name="Insect Mol. Biol.">
        <title>Genome sequencing provides insights into the evolution of gene families encoding plant cell wall-degrading enzymes in longhorned beetles.</title>
        <authorList>
            <person name="Shin N.R."/>
            <person name="Okamura Y."/>
            <person name="Kirsch R."/>
            <person name="Pauchet Y."/>
        </authorList>
    </citation>
    <scope>NUCLEOTIDE SEQUENCE</scope>
    <source>
        <strain evidence="3">AMC_N1</strain>
    </source>
</reference>
<evidence type="ECO:0000256" key="1">
    <source>
        <dbReference type="SAM" id="MobiDB-lite"/>
    </source>
</evidence>
<dbReference type="Pfam" id="PF17906">
    <property type="entry name" value="HTH_48"/>
    <property type="match status" value="1"/>
</dbReference>
<accession>A0AAV8XZ60</accession>
<dbReference type="AlphaFoldDB" id="A0AAV8XZ60"/>
<dbReference type="PANTHER" id="PTHR46060:SF1">
    <property type="entry name" value="MARINER MOS1 TRANSPOSASE-LIKE PROTEIN"/>
    <property type="match status" value="1"/>
</dbReference>
<protein>
    <recommendedName>
        <fullName evidence="2">Mos1 transposase HTH domain-containing protein</fullName>
    </recommendedName>
</protein>
<dbReference type="PANTHER" id="PTHR46060">
    <property type="entry name" value="MARINER MOS1 TRANSPOSASE-LIKE PROTEIN"/>
    <property type="match status" value="1"/>
</dbReference>
<sequence length="212" mass="24223">MLSNLAMDRDMEILSPSRKGGHVPCHLFHRNSLSTNAADVGEFEKATVAQRSLAPFLTSGGSSKRAGRGTAFSASPDEPRLMRYVMTQAFRLLFCALSNIEGSFHGPRYEFLVKLGKTFTETYVMLKEVYGNECLSRTPIFEWFKRFKEGRETTEDDPRPGRPSTSKTDENIEKIAKATEVPNQLTEADFQHRFQQWKSRMERCRDREIGNE</sequence>
<evidence type="ECO:0000313" key="4">
    <source>
        <dbReference type="Proteomes" id="UP001162162"/>
    </source>
</evidence>
<dbReference type="Proteomes" id="UP001162162">
    <property type="component" value="Unassembled WGS sequence"/>
</dbReference>
<dbReference type="InterPro" id="IPR052709">
    <property type="entry name" value="Transposase-MT_Hybrid"/>
</dbReference>
<proteinExistence type="predicted"/>
<evidence type="ECO:0000259" key="2">
    <source>
        <dbReference type="Pfam" id="PF17906"/>
    </source>
</evidence>
<keyword evidence="4" id="KW-1185">Reference proteome</keyword>
<dbReference type="InterPro" id="IPR041426">
    <property type="entry name" value="Mos1_HTH"/>
</dbReference>
<dbReference type="EMBL" id="JAPWTK010000253">
    <property type="protein sequence ID" value="KAJ8944425.1"/>
    <property type="molecule type" value="Genomic_DNA"/>
</dbReference>
<name>A0AAV8XZ60_9CUCU</name>
<feature type="compositionally biased region" description="Basic and acidic residues" evidence="1">
    <location>
        <begin position="151"/>
        <end position="160"/>
    </location>
</feature>
<feature type="region of interest" description="Disordered" evidence="1">
    <location>
        <begin position="151"/>
        <end position="172"/>
    </location>
</feature>
<evidence type="ECO:0000313" key="3">
    <source>
        <dbReference type="EMBL" id="KAJ8944425.1"/>
    </source>
</evidence>
<feature type="domain" description="Mos1 transposase HTH" evidence="2">
    <location>
        <begin position="111"/>
        <end position="150"/>
    </location>
</feature>